<evidence type="ECO:0000256" key="4">
    <source>
        <dbReference type="ARBA" id="ARBA00023136"/>
    </source>
</evidence>
<feature type="transmembrane region" description="Helical" evidence="6">
    <location>
        <begin position="391"/>
        <end position="411"/>
    </location>
</feature>
<keyword evidence="8" id="KW-1185">Reference proteome</keyword>
<feature type="transmembrane region" description="Helical" evidence="6">
    <location>
        <begin position="453"/>
        <end position="473"/>
    </location>
</feature>
<comment type="subcellular location">
    <subcellularLocation>
        <location evidence="1">Membrane</location>
        <topology evidence="1">Multi-pass membrane protein</topology>
    </subcellularLocation>
</comment>
<dbReference type="PANTHER" id="PTHR22950">
    <property type="entry name" value="AMINO ACID TRANSPORTER"/>
    <property type="match status" value="1"/>
</dbReference>
<organism evidence="8 9">
    <name type="scientific">Aplysia californica</name>
    <name type="common">California sea hare</name>
    <dbReference type="NCBI Taxonomy" id="6500"/>
    <lineage>
        <taxon>Eukaryota</taxon>
        <taxon>Metazoa</taxon>
        <taxon>Spiralia</taxon>
        <taxon>Lophotrochozoa</taxon>
        <taxon>Mollusca</taxon>
        <taxon>Gastropoda</taxon>
        <taxon>Heterobranchia</taxon>
        <taxon>Euthyneura</taxon>
        <taxon>Tectipleura</taxon>
        <taxon>Aplysiida</taxon>
        <taxon>Aplysioidea</taxon>
        <taxon>Aplysiidae</taxon>
        <taxon>Aplysia</taxon>
    </lineage>
</organism>
<sequence length="483" mass="53115">MVATLTGISAEEKLTSETGGDVTARYGTVERNGRVGQEEEEECRKEGGDGRRNVVVDTEQAELIGGGEERTLTNTMAFIHLFKTFTGPSILGTPGIMQNGGLLLGPLGFILIGYINTWCNVTVVKCCRILCARLGKSSMTYEELMEESFLGYRQLPLLGKLAPHVRTATRVFLVVCQFGILSFYIQIIGTTAQEHLTRASDDYNLSLPWTELFVCLLLIPYSWMRNLKILSWFSLTANLLTLVSIVTIVQYACANLQPISQFPLVTPDPWTIPLFVGASVFTVEGIPMILPLENKTKRPQDYGGICGLITMATTCNICLNVMVGFYGYLSVGDHVTGNILVSLPEKGFYDAVSIVYSVAVFLTYTLQLYLPAEVMATSIKARVKATWIQNNANWMSRTFIVVASYLFAALIPKMELMMSLIGAFSTVVLVFIFPPVAELLVLANEPSGVPCHILVKDVAIFVFGGIAFVMGTYTSLRDIILSF</sequence>
<evidence type="ECO:0000256" key="6">
    <source>
        <dbReference type="SAM" id="Phobius"/>
    </source>
</evidence>
<name>A0ABM1VSR5_APLCA</name>
<keyword evidence="3 6" id="KW-1133">Transmembrane helix</keyword>
<feature type="transmembrane region" description="Helical" evidence="6">
    <location>
        <begin position="417"/>
        <end position="441"/>
    </location>
</feature>
<feature type="domain" description="Amino acid transporter transmembrane" evidence="7">
    <location>
        <begin position="71"/>
        <end position="475"/>
    </location>
</feature>
<feature type="transmembrane region" description="Helical" evidence="6">
    <location>
        <begin position="302"/>
        <end position="328"/>
    </location>
</feature>
<feature type="transmembrane region" description="Helical" evidence="6">
    <location>
        <begin position="348"/>
        <end position="370"/>
    </location>
</feature>
<evidence type="ECO:0000256" key="3">
    <source>
        <dbReference type="ARBA" id="ARBA00022989"/>
    </source>
</evidence>
<proteinExistence type="predicted"/>
<feature type="transmembrane region" description="Helical" evidence="6">
    <location>
        <begin position="272"/>
        <end position="290"/>
    </location>
</feature>
<feature type="region of interest" description="Disordered" evidence="5">
    <location>
        <begin position="14"/>
        <end position="51"/>
    </location>
</feature>
<dbReference type="Proteomes" id="UP000694888">
    <property type="component" value="Unplaced"/>
</dbReference>
<dbReference type="GeneID" id="101847259"/>
<evidence type="ECO:0000256" key="1">
    <source>
        <dbReference type="ARBA" id="ARBA00004141"/>
    </source>
</evidence>
<dbReference type="Pfam" id="PF01490">
    <property type="entry name" value="Aa_trans"/>
    <property type="match status" value="1"/>
</dbReference>
<feature type="transmembrane region" description="Helical" evidence="6">
    <location>
        <begin position="230"/>
        <end position="252"/>
    </location>
</feature>
<evidence type="ECO:0000256" key="5">
    <source>
        <dbReference type="SAM" id="MobiDB-lite"/>
    </source>
</evidence>
<dbReference type="PANTHER" id="PTHR22950:SF349">
    <property type="entry name" value="AMINO ACID TRANSPORTER TRANSMEMBRANE DOMAIN-CONTAINING PROTEIN"/>
    <property type="match status" value="1"/>
</dbReference>
<dbReference type="InterPro" id="IPR013057">
    <property type="entry name" value="AA_transpt_TM"/>
</dbReference>
<accession>A0ABM1VSR5</accession>
<protein>
    <submittedName>
        <fullName evidence="9">Proton-coupled amino acid transporter 1</fullName>
    </submittedName>
</protein>
<gene>
    <name evidence="9" type="primary">LOC101847259</name>
</gene>
<evidence type="ECO:0000259" key="7">
    <source>
        <dbReference type="Pfam" id="PF01490"/>
    </source>
</evidence>
<evidence type="ECO:0000256" key="2">
    <source>
        <dbReference type="ARBA" id="ARBA00022692"/>
    </source>
</evidence>
<feature type="transmembrane region" description="Helical" evidence="6">
    <location>
        <begin position="167"/>
        <end position="185"/>
    </location>
</feature>
<feature type="transmembrane region" description="Helical" evidence="6">
    <location>
        <begin position="205"/>
        <end position="223"/>
    </location>
</feature>
<evidence type="ECO:0000313" key="9">
    <source>
        <dbReference type="RefSeq" id="XP_035825457.1"/>
    </source>
</evidence>
<dbReference type="RefSeq" id="XP_035825457.1">
    <property type="nucleotide sequence ID" value="XM_035969564.1"/>
</dbReference>
<keyword evidence="4 6" id="KW-0472">Membrane</keyword>
<keyword evidence="2 6" id="KW-0812">Transmembrane</keyword>
<evidence type="ECO:0000313" key="8">
    <source>
        <dbReference type="Proteomes" id="UP000694888"/>
    </source>
</evidence>
<reference evidence="9" key="1">
    <citation type="submission" date="2025-08" db="UniProtKB">
        <authorList>
            <consortium name="RefSeq"/>
        </authorList>
    </citation>
    <scope>IDENTIFICATION</scope>
</reference>
<feature type="compositionally biased region" description="Basic and acidic residues" evidence="5">
    <location>
        <begin position="31"/>
        <end position="51"/>
    </location>
</feature>